<name>B0VHU3_CLOAI</name>
<dbReference type="KEGG" id="caci:CLOAM1036"/>
<dbReference type="STRING" id="459349.CLOAM1036"/>
<gene>
    <name evidence="1" type="ordered locus">CLOAM1036</name>
</gene>
<dbReference type="Proteomes" id="UP000002019">
    <property type="component" value="Chromosome"/>
</dbReference>
<reference evidence="1 2" key="1">
    <citation type="journal article" date="2008" name="J. Bacteriol.">
        <title>'Candidatus Cloacamonas acidaminovorans': genome sequence reconstruction provides a first glimpse of a new bacterial division.</title>
        <authorList>
            <person name="Pelletier E."/>
            <person name="Kreimeyer A."/>
            <person name="Bocs S."/>
            <person name="Rouy Z."/>
            <person name="Gyapay G."/>
            <person name="Chouari R."/>
            <person name="Riviere D."/>
            <person name="Ganesan A."/>
            <person name="Daegelen P."/>
            <person name="Sghir A."/>
            <person name="Cohen G.N."/>
            <person name="Medigue C."/>
            <person name="Weissenbach J."/>
            <person name="Le Paslier D."/>
        </authorList>
    </citation>
    <scope>NUCLEOTIDE SEQUENCE [LARGE SCALE GENOMIC DNA]</scope>
    <source>
        <strain evidence="2">Evry</strain>
    </source>
</reference>
<sequence>MYRNGNGLFHSRNDVNREIGVLTENNISIINIIGIIGIICVKPGVTSPHC</sequence>
<keyword evidence="2" id="KW-1185">Reference proteome</keyword>
<dbReference type="EMBL" id="CU466930">
    <property type="protein sequence ID" value="CAO80908.1"/>
    <property type="molecule type" value="Genomic_DNA"/>
</dbReference>
<accession>B0VHU3</accession>
<proteinExistence type="predicted"/>
<organism evidence="1 2">
    <name type="scientific">Cloacimonas acidaminovorans (strain Evry)</name>
    <dbReference type="NCBI Taxonomy" id="459349"/>
    <lineage>
        <taxon>Bacteria</taxon>
        <taxon>Pseudomonadati</taxon>
        <taxon>Candidatus Cloacimonadota</taxon>
        <taxon>Candidatus Cloacimonadia</taxon>
        <taxon>Candidatus Cloacimonadales</taxon>
        <taxon>Candidatus Cloacimonadaceae</taxon>
        <taxon>Candidatus Cloacimonas</taxon>
    </lineage>
</organism>
<dbReference type="HOGENOM" id="CLU_3116142_0_0_0"/>
<dbReference type="AlphaFoldDB" id="B0VHU3"/>
<protein>
    <submittedName>
        <fullName evidence="1">Uncharacterized protein</fullName>
    </submittedName>
</protein>
<evidence type="ECO:0000313" key="2">
    <source>
        <dbReference type="Proteomes" id="UP000002019"/>
    </source>
</evidence>
<evidence type="ECO:0000313" key="1">
    <source>
        <dbReference type="EMBL" id="CAO80908.1"/>
    </source>
</evidence>